<feature type="compositionally biased region" description="Basic residues" evidence="1">
    <location>
        <begin position="330"/>
        <end position="340"/>
    </location>
</feature>
<dbReference type="EMBL" id="JAFLNA010000008">
    <property type="protein sequence ID" value="MBO0132231.1"/>
    <property type="molecule type" value="Genomic_DNA"/>
</dbReference>
<gene>
    <name evidence="2" type="ORF">JZX89_15970</name>
</gene>
<protein>
    <submittedName>
        <fullName evidence="2">Uncharacterized protein</fullName>
    </submittedName>
</protein>
<proteinExistence type="predicted"/>
<evidence type="ECO:0000256" key="1">
    <source>
        <dbReference type="SAM" id="MobiDB-lite"/>
    </source>
</evidence>
<evidence type="ECO:0000313" key="3">
    <source>
        <dbReference type="Proteomes" id="UP000664699"/>
    </source>
</evidence>
<feature type="region of interest" description="Disordered" evidence="1">
    <location>
        <begin position="315"/>
        <end position="340"/>
    </location>
</feature>
<sequence>MGAHIAGISIDECVKINHPSAALGTMCADSGSFLTPDKNNEDAMTTKAEHLLVHHIRQTLGMAWVSCEEMIRQIEYQAYKSIRELDETDSTYDLTAIRFVSNVEKAFREIGMLAERLGLPQTKADLVARRNSFGKMSGSALIEMHEDFYSPVLGELDATFEAMAVMVDGSATTGMSMLESILRNTAGIIADQDLLPSKELEVDQAIGKIVRYAFPDFVDKPQIDKAITRYKPDFGVKSLGALVEYKFAVDEAGVKVALEGISADMTNYGGDPNWGKFYAVIYTTLPLLHTDVLEEHFKSSFDRGDRWSIVFVNGPGRQGPKVKDPDKSKALRAARKRDAK</sequence>
<accession>A0ABS3EJR9</accession>
<comment type="caution">
    <text evidence="2">The sequence shown here is derived from an EMBL/GenBank/DDBJ whole genome shotgun (WGS) entry which is preliminary data.</text>
</comment>
<name>A0ABS3EJR9_9HYPH</name>
<evidence type="ECO:0000313" key="2">
    <source>
        <dbReference type="EMBL" id="MBO0132231.1"/>
    </source>
</evidence>
<dbReference type="Proteomes" id="UP000664699">
    <property type="component" value="Unassembled WGS sequence"/>
</dbReference>
<keyword evidence="3" id="KW-1185">Reference proteome</keyword>
<dbReference type="RefSeq" id="WP_207134672.1">
    <property type="nucleotide sequence ID" value="NZ_JAFLNA010000008.1"/>
</dbReference>
<organism evidence="2 3">
    <name type="scientific">Agrobacterium burrii</name>
    <dbReference type="NCBI Taxonomy" id="2815339"/>
    <lineage>
        <taxon>Bacteria</taxon>
        <taxon>Pseudomonadati</taxon>
        <taxon>Pseudomonadota</taxon>
        <taxon>Alphaproteobacteria</taxon>
        <taxon>Hyphomicrobiales</taxon>
        <taxon>Rhizobiaceae</taxon>
        <taxon>Rhizobium/Agrobacterium group</taxon>
        <taxon>Agrobacterium</taxon>
        <taxon>Agrobacterium tumefaciens complex</taxon>
    </lineage>
</organism>
<reference evidence="2 3" key="1">
    <citation type="submission" date="2021-03" db="EMBL/GenBank/DDBJ databases">
        <title>Whole genome sequence of Agrobacterium sp. strain Rnr.</title>
        <authorList>
            <person name="Mafakheri H."/>
            <person name="Taghavi S.M."/>
            <person name="Nemanja K."/>
            <person name="Osdaghi E."/>
        </authorList>
    </citation>
    <scope>NUCLEOTIDE SEQUENCE [LARGE SCALE GENOMIC DNA]</scope>
    <source>
        <strain evidence="2 3">Rnr</strain>
    </source>
</reference>